<evidence type="ECO:0000256" key="1">
    <source>
        <dbReference type="SAM" id="Coils"/>
    </source>
</evidence>
<gene>
    <name evidence="4" type="ORF">HKO22_02820</name>
</gene>
<dbReference type="Proteomes" id="UP000568273">
    <property type="component" value="Unassembled WGS sequence"/>
</dbReference>
<dbReference type="Pfam" id="PF06605">
    <property type="entry name" value="Prophage_tail"/>
    <property type="match status" value="1"/>
</dbReference>
<dbReference type="RefSeq" id="WP_169968378.1">
    <property type="nucleotide sequence ID" value="NZ_JABDSR010000003.1"/>
</dbReference>
<evidence type="ECO:0000313" key="5">
    <source>
        <dbReference type="Proteomes" id="UP000568273"/>
    </source>
</evidence>
<dbReference type="InterPro" id="IPR057796">
    <property type="entry name" value="YOMG-like_N"/>
</dbReference>
<evidence type="ECO:0000259" key="3">
    <source>
        <dbReference type="Pfam" id="PF24049"/>
    </source>
</evidence>
<accession>A0A848RHE6</accession>
<reference evidence="4" key="1">
    <citation type="submission" date="2020-04" db="EMBL/GenBank/DDBJ databases">
        <title>Peptoniphilus sp. nov. isolated from swine feces.</title>
        <authorList>
            <person name="Ryu S.W."/>
        </authorList>
    </citation>
    <scope>NUCLEOTIDE SEQUENCE [LARGE SCALE GENOMIC DNA]</scope>
    <source>
        <strain evidence="4">AGMB00490</strain>
    </source>
</reference>
<feature type="coiled-coil region" evidence="1">
    <location>
        <begin position="321"/>
        <end position="380"/>
    </location>
</feature>
<proteinExistence type="predicted"/>
<dbReference type="Pfam" id="PF24049">
    <property type="entry name" value="YOMG_N"/>
    <property type="match status" value="1"/>
</dbReference>
<evidence type="ECO:0008006" key="6">
    <source>
        <dbReference type="Google" id="ProtNLM"/>
    </source>
</evidence>
<sequence length="929" mass="105514">MDISLKGVDFQKKMRLSLCKPDRKPFMEIHNINNLNRKISLVNVDELSFDVPLYRSTARGKKVRNELYDAIYGDFFIYLNDGKDDKEGQYFIIQNPEERKSESGEVVKSITAYSTEYTLSYKKVQKFDKEGSMLYDPNNSIDRDGVERGFLNYVENKTSWRVSYVAPKLLNKTRELKFSDTSILDAFKTCQEKFNCLFQYDTVKEEIRVITVDGEKNALGGNQGIVISDNNFVKSITKKINTDDIVTRLYMYGDDTISFQNYNVLGQNYVEDLSFYKDFHYMSKDLEDALDKYDKAVKDLTPTFIQIVKKLDKFNTELGRLDVLRQEKENAIKRLETLIDQNVSGLALPNSQYDNEDEIRAELTNKMHENQAKLKQERQNLLQIHSQIKKNTEYLIAANKEREDLKKQVDVSLFFTPDVLREYDRFIKESVVRDNSFKRTDENNLYEYAQEEIKRLCYPIISFDMDLDDFRKIARFKKPMARLKVGDLVNLESDDLDIKFEVRLLEMELDYSNEGIKLHFGNKFSTTDPTFYLSDLISNIQTASHQVALRDSEWNKSIEKYSTIARRLDMNLDLSKQAIVSAENQKPILDDRGLWLLKENPDGTIDNRQVRGVHNVIAFTNDNWETVGTAISGDGINAEAIRGRLGEFVTVNANQILITDQTEESQLADFVRANGGKTYRQKTPPDVKNGTVDSSIKIPDGALWLKSTNEDGSGKVVGIYRYNKDKTYSWTGIGSYSGTCHWQEVSDLVYKDKSYGGAKLSDNGLTTTSNGVRIDKDGITVSNTNSGTTVNTEMNAKGFYIKKDGREVFYVNAKGDLSIIAPNGEKIVVNTSGISMPATSRLKIGSSGTNYIDISSSGVIFGSNGFKYNTSNGTLTIGGNNGLMWNGSQLYIGGVPVSSMKDIERIYQALDSLARQLDNGRVPAYVQFG</sequence>
<evidence type="ECO:0000313" key="4">
    <source>
        <dbReference type="EMBL" id="NMW84676.1"/>
    </source>
</evidence>
<keyword evidence="5" id="KW-1185">Reference proteome</keyword>
<name>A0A848RHE6_9FIRM</name>
<feature type="domain" description="YOMG-like N-terminal" evidence="3">
    <location>
        <begin position="18"/>
        <end position="105"/>
    </location>
</feature>
<keyword evidence="1" id="KW-0175">Coiled coil</keyword>
<protein>
    <recommendedName>
        <fullName evidence="6">Prophage tail endopeptidase domain-containing protein</fullName>
    </recommendedName>
</protein>
<dbReference type="EMBL" id="JABDSR010000003">
    <property type="protein sequence ID" value="NMW84676.1"/>
    <property type="molecule type" value="Genomic_DNA"/>
</dbReference>
<dbReference type="InterPro" id="IPR010572">
    <property type="entry name" value="Tail_dom"/>
</dbReference>
<organism evidence="4 5">
    <name type="scientific">Peptoniphilus faecalis</name>
    <dbReference type="NCBI Taxonomy" id="2731255"/>
    <lineage>
        <taxon>Bacteria</taxon>
        <taxon>Bacillati</taxon>
        <taxon>Bacillota</taxon>
        <taxon>Tissierellia</taxon>
        <taxon>Tissierellales</taxon>
        <taxon>Peptoniphilaceae</taxon>
        <taxon>Peptoniphilus</taxon>
    </lineage>
</organism>
<feature type="domain" description="Tail spike" evidence="2">
    <location>
        <begin position="172"/>
        <end position="525"/>
    </location>
</feature>
<dbReference type="AlphaFoldDB" id="A0A848RHE6"/>
<evidence type="ECO:0000259" key="2">
    <source>
        <dbReference type="Pfam" id="PF06605"/>
    </source>
</evidence>
<comment type="caution">
    <text evidence="4">The sequence shown here is derived from an EMBL/GenBank/DDBJ whole genome shotgun (WGS) entry which is preliminary data.</text>
</comment>